<evidence type="ECO:0000313" key="4">
    <source>
        <dbReference type="EMBL" id="MBC2666836.1"/>
    </source>
</evidence>
<accession>A0A7X1KMN7</accession>
<feature type="domain" description="Glycoside hydrolase family 13 N-terminal" evidence="3">
    <location>
        <begin position="44"/>
        <end position="101"/>
    </location>
</feature>
<keyword evidence="5" id="KW-1185">Reference proteome</keyword>
<name>A0A7X1KMN7_9SPHN</name>
<dbReference type="InterPro" id="IPR050583">
    <property type="entry name" value="Mycobacterial_A85_antigen"/>
</dbReference>
<evidence type="ECO:0000256" key="2">
    <source>
        <dbReference type="SAM" id="SignalP"/>
    </source>
</evidence>
<reference evidence="4 5" key="1">
    <citation type="submission" date="2020-08" db="EMBL/GenBank/DDBJ databases">
        <title>The genome sequence of type strain Novosphingobium flavum NBRC 111647.</title>
        <authorList>
            <person name="Liu Y."/>
        </authorList>
    </citation>
    <scope>NUCLEOTIDE SEQUENCE [LARGE SCALE GENOMIC DNA]</scope>
    <source>
        <strain evidence="4 5">NBRC 111647</strain>
    </source>
</reference>
<dbReference type="Pfam" id="PF00756">
    <property type="entry name" value="Esterase"/>
    <property type="match status" value="1"/>
</dbReference>
<dbReference type="InterPro" id="IPR013783">
    <property type="entry name" value="Ig-like_fold"/>
</dbReference>
<dbReference type="PANTHER" id="PTHR48098">
    <property type="entry name" value="ENTEROCHELIN ESTERASE-RELATED"/>
    <property type="match status" value="1"/>
</dbReference>
<dbReference type="SUPFAM" id="SSF53474">
    <property type="entry name" value="alpha/beta-Hydrolases"/>
    <property type="match status" value="1"/>
</dbReference>
<organism evidence="4 5">
    <name type="scientific">Novosphingobium flavum</name>
    <dbReference type="NCBI Taxonomy" id="1778672"/>
    <lineage>
        <taxon>Bacteria</taxon>
        <taxon>Pseudomonadati</taxon>
        <taxon>Pseudomonadota</taxon>
        <taxon>Alphaproteobacteria</taxon>
        <taxon>Sphingomonadales</taxon>
        <taxon>Sphingomonadaceae</taxon>
        <taxon>Novosphingobium</taxon>
    </lineage>
</organism>
<feature type="chain" id="PRO_5030510187" description="Glycoside hydrolase family 13 N-terminal domain-containing protein" evidence="2">
    <location>
        <begin position="23"/>
        <end position="406"/>
    </location>
</feature>
<feature type="region of interest" description="Disordered" evidence="1">
    <location>
        <begin position="220"/>
        <end position="248"/>
    </location>
</feature>
<dbReference type="GO" id="GO:0004553">
    <property type="term" value="F:hydrolase activity, hydrolyzing O-glycosyl compounds"/>
    <property type="evidence" value="ECO:0007669"/>
    <property type="project" value="InterPro"/>
</dbReference>
<dbReference type="InterPro" id="IPR014756">
    <property type="entry name" value="Ig_E-set"/>
</dbReference>
<dbReference type="Pfam" id="PF02922">
    <property type="entry name" value="CBM_48"/>
    <property type="match status" value="1"/>
</dbReference>
<dbReference type="InterPro" id="IPR029058">
    <property type="entry name" value="AB_hydrolase_fold"/>
</dbReference>
<proteinExistence type="predicted"/>
<dbReference type="Gene3D" id="3.40.50.1820">
    <property type="entry name" value="alpha/beta hydrolase"/>
    <property type="match status" value="1"/>
</dbReference>
<dbReference type="InterPro" id="IPR000801">
    <property type="entry name" value="Esterase-like"/>
</dbReference>
<protein>
    <recommendedName>
        <fullName evidence="3">Glycoside hydrolase family 13 N-terminal domain-containing protein</fullName>
    </recommendedName>
</protein>
<dbReference type="GO" id="GO:0005975">
    <property type="term" value="P:carbohydrate metabolic process"/>
    <property type="evidence" value="ECO:0007669"/>
    <property type="project" value="InterPro"/>
</dbReference>
<gene>
    <name evidence="4" type="ORF">H7F51_15060</name>
</gene>
<sequence>MIRSRAAVLALLLAGLTPAPLAAQAGRYPVSGPQRLASPEIAADGRVTFRLHAPEARAVSVEGNWEGKKSLALTRGENGVWSAATPPLAPDLYNYAFRVDGLRVLDPGNVESQRGGNQLSSLLMVSGPAARDWDMADVPHGSVEQVWAPAPVLHQPARRMAVYLPPDYHARPARRYPVLYLLHGGGGDEESWLTQGRAAQILDNLIAAGRMAPMIVVMPNGEDGQSRARGSALGPTPSRIQAEQAPGSDARFAVEQPQLPEPYAGHFPESLVRDIVPFVERTYRTAPGAANRAVAGLSMGGAQTVVASASNPGLFGWIGVFSAGGMVGDPAFERQLGQLVAARPRLYWVGAGDADIARLRAAALYKRAKGRGLPATFLQVPGGHTWFVWRRFLVDFGARLFRPEGR</sequence>
<keyword evidence="2" id="KW-0732">Signal</keyword>
<comment type="caution">
    <text evidence="4">The sequence shown here is derived from an EMBL/GenBank/DDBJ whole genome shotgun (WGS) entry which is preliminary data.</text>
</comment>
<feature type="signal peptide" evidence="2">
    <location>
        <begin position="1"/>
        <end position="22"/>
    </location>
</feature>
<dbReference type="RefSeq" id="WP_185665131.1">
    <property type="nucleotide sequence ID" value="NZ_JACLAW010000012.1"/>
</dbReference>
<dbReference type="CDD" id="cd11294">
    <property type="entry name" value="E_set_Esterase_like_N"/>
    <property type="match status" value="1"/>
</dbReference>
<dbReference type="SUPFAM" id="SSF81296">
    <property type="entry name" value="E set domains"/>
    <property type="match status" value="1"/>
</dbReference>
<dbReference type="GO" id="GO:0016747">
    <property type="term" value="F:acyltransferase activity, transferring groups other than amino-acyl groups"/>
    <property type="evidence" value="ECO:0007669"/>
    <property type="project" value="TreeGrafter"/>
</dbReference>
<dbReference type="AlphaFoldDB" id="A0A7X1KMN7"/>
<dbReference type="Gene3D" id="2.60.40.10">
    <property type="entry name" value="Immunoglobulins"/>
    <property type="match status" value="1"/>
</dbReference>
<dbReference type="EMBL" id="JACLAW010000012">
    <property type="protein sequence ID" value="MBC2666836.1"/>
    <property type="molecule type" value="Genomic_DNA"/>
</dbReference>
<dbReference type="Proteomes" id="UP000566813">
    <property type="component" value="Unassembled WGS sequence"/>
</dbReference>
<evidence type="ECO:0000259" key="3">
    <source>
        <dbReference type="Pfam" id="PF02922"/>
    </source>
</evidence>
<evidence type="ECO:0000313" key="5">
    <source>
        <dbReference type="Proteomes" id="UP000566813"/>
    </source>
</evidence>
<evidence type="ECO:0000256" key="1">
    <source>
        <dbReference type="SAM" id="MobiDB-lite"/>
    </source>
</evidence>
<dbReference type="InterPro" id="IPR004193">
    <property type="entry name" value="Glyco_hydro_13_N"/>
</dbReference>
<dbReference type="PANTHER" id="PTHR48098:SF1">
    <property type="entry name" value="DIACYLGLYCEROL ACYLTRANSFERASE_MYCOLYLTRANSFERASE AG85A"/>
    <property type="match status" value="1"/>
</dbReference>